<sequence length="177" mass="20323">MSTETKLATFAGGCFWCMVGPFEELDGVHSITAGYTGGHTENPTYEEVCSDTTGHLEAVQMEYDPEKTSYDALLRIFWRQIDPTDTGGQFNDRGESYQTAVFYHDEEQKQKAEQSRKELDENGPFQSPVITPILPASAFYKAEEHHQDYHRKNRMHYQLYKRGSGRAGFIQTYWGEE</sequence>
<organism evidence="8 9">
    <name type="scientific">Salibacterium qingdaonense</name>
    <dbReference type="NCBI Taxonomy" id="266892"/>
    <lineage>
        <taxon>Bacteria</taxon>
        <taxon>Bacillati</taxon>
        <taxon>Bacillota</taxon>
        <taxon>Bacilli</taxon>
        <taxon>Bacillales</taxon>
        <taxon>Bacillaceae</taxon>
    </lineage>
</organism>
<feature type="active site" evidence="5">
    <location>
        <position position="14"/>
    </location>
</feature>
<dbReference type="GO" id="GO:0008113">
    <property type="term" value="F:peptide-methionine (S)-S-oxide reductase activity"/>
    <property type="evidence" value="ECO:0007669"/>
    <property type="project" value="UniProtKB-UniRule"/>
</dbReference>
<evidence type="ECO:0000256" key="4">
    <source>
        <dbReference type="ARBA" id="ARBA00048782"/>
    </source>
</evidence>
<keyword evidence="2 5" id="KW-0560">Oxidoreductase</keyword>
<proteinExistence type="inferred from homology"/>
<accession>A0A1I4ML46</accession>
<comment type="similarity">
    <text evidence="1 5">Belongs to the MsrA Met sulfoxide reductase family.</text>
</comment>
<dbReference type="RefSeq" id="WP_177195518.1">
    <property type="nucleotide sequence ID" value="NZ_FOTY01000012.1"/>
</dbReference>
<dbReference type="EC" id="1.8.4.11" evidence="5"/>
<dbReference type="FunFam" id="3.30.1060.10:FF:000003">
    <property type="entry name" value="Peptide methionine sulfoxide reductase MsrA"/>
    <property type="match status" value="1"/>
</dbReference>
<dbReference type="PANTHER" id="PTHR43774:SF1">
    <property type="entry name" value="PEPTIDE METHIONINE SULFOXIDE REDUCTASE MSRA 2"/>
    <property type="match status" value="1"/>
</dbReference>
<evidence type="ECO:0000259" key="7">
    <source>
        <dbReference type="Pfam" id="PF01625"/>
    </source>
</evidence>
<comment type="function">
    <text evidence="5">Has an important function as a repair enzyme for proteins that have been inactivated by oxidation. Catalyzes the reversible oxidation-reduction of methionine sulfoxide in proteins to methionine.</text>
</comment>
<dbReference type="AlphaFoldDB" id="A0A1I4ML46"/>
<keyword evidence="9" id="KW-1185">Reference proteome</keyword>
<feature type="region of interest" description="Disordered" evidence="6">
    <location>
        <begin position="106"/>
        <end position="128"/>
    </location>
</feature>
<evidence type="ECO:0000256" key="3">
    <source>
        <dbReference type="ARBA" id="ARBA00047806"/>
    </source>
</evidence>
<feature type="compositionally biased region" description="Basic and acidic residues" evidence="6">
    <location>
        <begin position="106"/>
        <end position="120"/>
    </location>
</feature>
<dbReference type="PANTHER" id="PTHR43774">
    <property type="entry name" value="PEPTIDE METHIONINE SULFOXIDE REDUCTASE"/>
    <property type="match status" value="1"/>
</dbReference>
<dbReference type="Proteomes" id="UP000199668">
    <property type="component" value="Unassembled WGS sequence"/>
</dbReference>
<dbReference type="EMBL" id="FOTY01000012">
    <property type="protein sequence ID" value="SFM03766.1"/>
    <property type="molecule type" value="Genomic_DNA"/>
</dbReference>
<reference evidence="8 9" key="1">
    <citation type="submission" date="2016-10" db="EMBL/GenBank/DDBJ databases">
        <authorList>
            <person name="de Groot N.N."/>
        </authorList>
    </citation>
    <scope>NUCLEOTIDE SEQUENCE [LARGE SCALE GENOMIC DNA]</scope>
    <source>
        <strain evidence="8 9">CGMCC 1.6134</strain>
    </source>
</reference>
<name>A0A1I4ML46_9BACI</name>
<dbReference type="HAMAP" id="MF_01401">
    <property type="entry name" value="MsrA"/>
    <property type="match status" value="1"/>
</dbReference>
<evidence type="ECO:0000313" key="9">
    <source>
        <dbReference type="Proteomes" id="UP000199668"/>
    </source>
</evidence>
<dbReference type="Pfam" id="PF01625">
    <property type="entry name" value="PMSR"/>
    <property type="match status" value="1"/>
</dbReference>
<dbReference type="GO" id="GO:0033744">
    <property type="term" value="F:L-methionine:thioredoxin-disulfide S-oxidoreductase activity"/>
    <property type="evidence" value="ECO:0007669"/>
    <property type="project" value="RHEA"/>
</dbReference>
<dbReference type="InterPro" id="IPR036509">
    <property type="entry name" value="Met_Sox_Rdtase_MsrA_sf"/>
</dbReference>
<evidence type="ECO:0000256" key="2">
    <source>
        <dbReference type="ARBA" id="ARBA00023002"/>
    </source>
</evidence>
<evidence type="ECO:0000256" key="5">
    <source>
        <dbReference type="HAMAP-Rule" id="MF_01401"/>
    </source>
</evidence>
<dbReference type="SUPFAM" id="SSF55068">
    <property type="entry name" value="Peptide methionine sulfoxide reductase"/>
    <property type="match status" value="1"/>
</dbReference>
<evidence type="ECO:0000256" key="6">
    <source>
        <dbReference type="SAM" id="MobiDB-lite"/>
    </source>
</evidence>
<comment type="catalytic activity">
    <reaction evidence="3 5">
        <text>L-methionyl-[protein] + [thioredoxin]-disulfide + H2O = L-methionyl-(S)-S-oxide-[protein] + [thioredoxin]-dithiol</text>
        <dbReference type="Rhea" id="RHEA:14217"/>
        <dbReference type="Rhea" id="RHEA-COMP:10698"/>
        <dbReference type="Rhea" id="RHEA-COMP:10700"/>
        <dbReference type="Rhea" id="RHEA-COMP:12313"/>
        <dbReference type="Rhea" id="RHEA-COMP:12315"/>
        <dbReference type="ChEBI" id="CHEBI:15377"/>
        <dbReference type="ChEBI" id="CHEBI:16044"/>
        <dbReference type="ChEBI" id="CHEBI:29950"/>
        <dbReference type="ChEBI" id="CHEBI:44120"/>
        <dbReference type="ChEBI" id="CHEBI:50058"/>
        <dbReference type="EC" id="1.8.4.11"/>
    </reaction>
</comment>
<evidence type="ECO:0000313" key="8">
    <source>
        <dbReference type="EMBL" id="SFM03766.1"/>
    </source>
</evidence>
<dbReference type="Gene3D" id="3.30.1060.10">
    <property type="entry name" value="Peptide methionine sulphoxide reductase MsrA"/>
    <property type="match status" value="1"/>
</dbReference>
<dbReference type="InterPro" id="IPR002569">
    <property type="entry name" value="Met_Sox_Rdtase_MsrA_dom"/>
</dbReference>
<evidence type="ECO:0000256" key="1">
    <source>
        <dbReference type="ARBA" id="ARBA00005591"/>
    </source>
</evidence>
<gene>
    <name evidence="5" type="primary">msrA</name>
    <name evidence="8" type="ORF">SAMN04488054_11248</name>
</gene>
<comment type="catalytic activity">
    <reaction evidence="4 5">
        <text>[thioredoxin]-disulfide + L-methionine + H2O = L-methionine (S)-S-oxide + [thioredoxin]-dithiol</text>
        <dbReference type="Rhea" id="RHEA:19993"/>
        <dbReference type="Rhea" id="RHEA-COMP:10698"/>
        <dbReference type="Rhea" id="RHEA-COMP:10700"/>
        <dbReference type="ChEBI" id="CHEBI:15377"/>
        <dbReference type="ChEBI" id="CHEBI:29950"/>
        <dbReference type="ChEBI" id="CHEBI:50058"/>
        <dbReference type="ChEBI" id="CHEBI:57844"/>
        <dbReference type="ChEBI" id="CHEBI:58772"/>
        <dbReference type="EC" id="1.8.4.11"/>
    </reaction>
</comment>
<protein>
    <recommendedName>
        <fullName evidence="5">Peptide methionine sulfoxide reductase MsrA</fullName>
        <shortName evidence="5">Protein-methionine-S-oxide reductase</shortName>
        <ecNumber evidence="5">1.8.4.11</ecNumber>
    </recommendedName>
    <alternativeName>
        <fullName evidence="5">Peptide-methionine (S)-S-oxide reductase</fullName>
        <shortName evidence="5">Peptide Met(O) reductase</shortName>
    </alternativeName>
</protein>
<feature type="domain" description="Peptide methionine sulphoxide reductase MsrA" evidence="7">
    <location>
        <begin position="8"/>
        <end position="158"/>
    </location>
</feature>
<dbReference type="STRING" id="266892.SAMN04488054_11248"/>
<dbReference type="NCBIfam" id="TIGR00401">
    <property type="entry name" value="msrA"/>
    <property type="match status" value="1"/>
</dbReference>